<keyword evidence="2" id="KW-0472">Membrane</keyword>
<keyword evidence="4" id="KW-1185">Reference proteome</keyword>
<reference evidence="3 4" key="1">
    <citation type="submission" date="2018-06" db="EMBL/GenBank/DDBJ databases">
        <title>Comparative genomics reveals the genomic features of Rhizophagus irregularis, R. cerebriforme, R. diaphanum and Gigaspora rosea, and their symbiotic lifestyle signature.</title>
        <authorList>
            <person name="Morin E."/>
            <person name="San Clemente H."/>
            <person name="Chen E.C.H."/>
            <person name="De La Providencia I."/>
            <person name="Hainaut M."/>
            <person name="Kuo A."/>
            <person name="Kohler A."/>
            <person name="Murat C."/>
            <person name="Tang N."/>
            <person name="Roy S."/>
            <person name="Loubradou J."/>
            <person name="Henrissat B."/>
            <person name="Grigoriev I.V."/>
            <person name="Corradi N."/>
            <person name="Roux C."/>
            <person name="Martin F.M."/>
        </authorList>
    </citation>
    <scope>NUCLEOTIDE SEQUENCE [LARGE SCALE GENOMIC DNA]</scope>
    <source>
        <strain evidence="3 4">DAOM 227022</strain>
    </source>
</reference>
<feature type="transmembrane region" description="Helical" evidence="2">
    <location>
        <begin position="83"/>
        <end position="104"/>
    </location>
</feature>
<keyword evidence="2" id="KW-1133">Transmembrane helix</keyword>
<evidence type="ECO:0000313" key="4">
    <source>
        <dbReference type="Proteomes" id="UP000265703"/>
    </source>
</evidence>
<comment type="caution">
    <text evidence="3">The sequence shown here is derived from an EMBL/GenBank/DDBJ whole genome shotgun (WGS) entry which is preliminary data.</text>
</comment>
<dbReference type="STRING" id="658196.A0A397SDQ7"/>
<feature type="compositionally biased region" description="Pro residues" evidence="1">
    <location>
        <begin position="10"/>
        <end position="21"/>
    </location>
</feature>
<name>A0A397SDQ7_9GLOM</name>
<dbReference type="AlphaFoldDB" id="A0A397SDQ7"/>
<keyword evidence="2" id="KW-0812">Transmembrane</keyword>
<evidence type="ECO:0000256" key="2">
    <source>
        <dbReference type="SAM" id="Phobius"/>
    </source>
</evidence>
<proteinExistence type="predicted"/>
<organism evidence="3 4">
    <name type="scientific">Glomus cerebriforme</name>
    <dbReference type="NCBI Taxonomy" id="658196"/>
    <lineage>
        <taxon>Eukaryota</taxon>
        <taxon>Fungi</taxon>
        <taxon>Fungi incertae sedis</taxon>
        <taxon>Mucoromycota</taxon>
        <taxon>Glomeromycotina</taxon>
        <taxon>Glomeromycetes</taxon>
        <taxon>Glomerales</taxon>
        <taxon>Glomeraceae</taxon>
        <taxon>Glomus</taxon>
    </lineage>
</organism>
<evidence type="ECO:0000256" key="1">
    <source>
        <dbReference type="SAM" id="MobiDB-lite"/>
    </source>
</evidence>
<dbReference type="EMBL" id="QKYT01000554">
    <property type="protein sequence ID" value="RIA83642.1"/>
    <property type="molecule type" value="Genomic_DNA"/>
</dbReference>
<gene>
    <name evidence="3" type="ORF">C1645_742915</name>
</gene>
<dbReference type="OrthoDB" id="2446740at2759"/>
<dbReference type="Proteomes" id="UP000265703">
    <property type="component" value="Unassembled WGS sequence"/>
</dbReference>
<evidence type="ECO:0000313" key="3">
    <source>
        <dbReference type="EMBL" id="RIA83642.1"/>
    </source>
</evidence>
<feature type="region of interest" description="Disordered" evidence="1">
    <location>
        <begin position="1"/>
        <end position="22"/>
    </location>
</feature>
<accession>A0A397SDQ7</accession>
<protein>
    <submittedName>
        <fullName evidence="3">Uncharacterized protein</fullName>
    </submittedName>
</protein>
<sequence length="111" mass="11789">MVNPPIKGAPNPPPAQFPPTVGPNIPAPTGVVTCSTSNDPNCFPQGVYFAIMSSTPTSATYSQGVATTTVSDSTTLHDFNNHGFWGVTMSLVIVITTLVFMVFAQKIFKRL</sequence>